<organism evidence="4 5">
    <name type="scientific">Anthostomella pinea</name>
    <dbReference type="NCBI Taxonomy" id="933095"/>
    <lineage>
        <taxon>Eukaryota</taxon>
        <taxon>Fungi</taxon>
        <taxon>Dikarya</taxon>
        <taxon>Ascomycota</taxon>
        <taxon>Pezizomycotina</taxon>
        <taxon>Sordariomycetes</taxon>
        <taxon>Xylariomycetidae</taxon>
        <taxon>Xylariales</taxon>
        <taxon>Xylariaceae</taxon>
        <taxon>Anthostomella</taxon>
    </lineage>
</organism>
<dbReference type="Gene3D" id="3.40.50.300">
    <property type="entry name" value="P-loop containing nucleotide triphosphate hydrolases"/>
    <property type="match status" value="1"/>
</dbReference>
<dbReference type="InterPro" id="IPR007111">
    <property type="entry name" value="NACHT_NTPase"/>
</dbReference>
<feature type="domain" description="NACHT" evidence="3">
    <location>
        <begin position="322"/>
        <end position="486"/>
    </location>
</feature>
<dbReference type="SUPFAM" id="SSF52540">
    <property type="entry name" value="P-loop containing nucleoside triphosphate hydrolases"/>
    <property type="match status" value="1"/>
</dbReference>
<gene>
    <name evidence="4" type="ORF">KHLLAP_LOCUS3140</name>
</gene>
<proteinExistence type="predicted"/>
<dbReference type="InterPro" id="IPR027417">
    <property type="entry name" value="P-loop_NTPase"/>
</dbReference>
<comment type="caution">
    <text evidence="4">The sequence shown here is derived from an EMBL/GenBank/DDBJ whole genome shotgun (WGS) entry which is preliminary data.</text>
</comment>
<dbReference type="PANTHER" id="PTHR10039">
    <property type="entry name" value="AMELOGENIN"/>
    <property type="match status" value="1"/>
</dbReference>
<evidence type="ECO:0000259" key="3">
    <source>
        <dbReference type="PROSITE" id="PS50837"/>
    </source>
</evidence>
<keyword evidence="2" id="KW-0175">Coiled coil</keyword>
<dbReference type="Proteomes" id="UP001295740">
    <property type="component" value="Unassembled WGS sequence"/>
</dbReference>
<accession>A0AAI8VD35</accession>
<dbReference type="InterPro" id="IPR056693">
    <property type="entry name" value="DUF7791"/>
</dbReference>
<feature type="coiled-coil region" evidence="2">
    <location>
        <begin position="115"/>
        <end position="142"/>
    </location>
</feature>
<evidence type="ECO:0000313" key="5">
    <source>
        <dbReference type="Proteomes" id="UP001295740"/>
    </source>
</evidence>
<dbReference type="Pfam" id="PF24883">
    <property type="entry name" value="NPHP3_N"/>
    <property type="match status" value="1"/>
</dbReference>
<dbReference type="PANTHER" id="PTHR10039:SF5">
    <property type="entry name" value="NACHT DOMAIN-CONTAINING PROTEIN"/>
    <property type="match status" value="1"/>
</dbReference>
<evidence type="ECO:0000256" key="1">
    <source>
        <dbReference type="ARBA" id="ARBA00022737"/>
    </source>
</evidence>
<dbReference type="AlphaFoldDB" id="A0AAI8VD35"/>
<dbReference type="PROSITE" id="PS50837">
    <property type="entry name" value="NACHT"/>
    <property type="match status" value="1"/>
</dbReference>
<evidence type="ECO:0000256" key="2">
    <source>
        <dbReference type="SAM" id="Coils"/>
    </source>
</evidence>
<dbReference type="InterPro" id="IPR056884">
    <property type="entry name" value="NPHP3-like_N"/>
</dbReference>
<keyword evidence="5" id="KW-1185">Reference proteome</keyword>
<reference evidence="4" key="1">
    <citation type="submission" date="2023-10" db="EMBL/GenBank/DDBJ databases">
        <authorList>
            <person name="Hackl T."/>
        </authorList>
    </citation>
    <scope>NUCLEOTIDE SEQUENCE</scope>
</reference>
<name>A0AAI8VD35_9PEZI</name>
<evidence type="ECO:0000313" key="4">
    <source>
        <dbReference type="EMBL" id="CAJ2502672.1"/>
    </source>
</evidence>
<protein>
    <submittedName>
        <fullName evidence="4">Uu.00g100660.m01.CDS01</fullName>
    </submittedName>
</protein>
<dbReference type="EMBL" id="CAUWAG010000004">
    <property type="protein sequence ID" value="CAJ2502672.1"/>
    <property type="molecule type" value="Genomic_DNA"/>
</dbReference>
<dbReference type="Pfam" id="PF25053">
    <property type="entry name" value="DUF7791"/>
    <property type="match status" value="1"/>
</dbReference>
<keyword evidence="1" id="KW-0677">Repeat</keyword>
<sequence length="933" mass="106466">MIHNLPSHAGLLFNTSPSILLAGTMDPASAFGLATNVIALVDFVSKLVSKSYKIYNSADAAFGGSTALRDIATNLQELSHEAESRSTGNPRLPLSRTGSWFSSDFFPNVPRLEMKSKADKQLEALSRESQRVSQQLVDAIKKLMSLPRATRWDTFVQALACVWKESEIRALEADVESIRKQLDTTLLVCLRQQVDRMALDRSRSKDNDVKDLKKEIHEFMADCQAWQTDLFFELCYNNWTTSREEDVHMFSDQMKQSIERDKEARFKSLMLRRLSFPELASREHEVCNAHRKTFDWLLSNGHDSEVGVVDFKAWLHSSDASNLYWVTGKAGSGKSTLMKLMLQEPRTTAAIRGGNWARGHELVVAPFFFWNPGSGLQKSREGLLRTLLYEILREHKDLIPQVFEQRSQLYAGHSVEFWEWTWPELRRAWERLFLDTSRRYFLLVDGLDELDGTQEKTRTKETHETIELMTMAAKLPHVKICVSSRPWLVFEDAFKERPSLTMEYLTRPDITSYVSDCFGENEHFYKLEKQNAEFASQLITNIVDKALGVFLWVDLVVKSLLTGLSNSDRITDLQRRLDELPSELEALFGRMLGSLEPFYQVHAFQLFQIIEAYNDIVTERVKSDESLPLTLLALFFADEEDPMTGIRASVGALSLEQSNDREEDMRRRLNSRCRGLLEATETASEEDAIAPRVRFLSRRAQHGSAVRYLHRTTRDYIRNPTTWARIVAATGPSFDPYRCIANSLLMQLKITNMETTVLSQFRTAIANCCYTIGLVESEGAEYTTRYLDETDRAANMLMRASLATNPAFKAAQRQKTRKPNWIELYTSYSVVSLVDYGVGNPIDFVNLGYGDTEAGLQIEAALSNYACSKVQAMAPLDTAAAVWWMGKCDSKEIQEAIKTACPGVVSAHRRMDRKAKRWRWARTLKPRWIRLGS</sequence>